<feature type="transmembrane region" description="Helical" evidence="7">
    <location>
        <begin position="394"/>
        <end position="410"/>
    </location>
</feature>
<feature type="transmembrane region" description="Helical" evidence="7">
    <location>
        <begin position="422"/>
        <end position="443"/>
    </location>
</feature>
<dbReference type="AlphaFoldDB" id="A0A2S5B114"/>
<evidence type="ECO:0000256" key="5">
    <source>
        <dbReference type="ARBA" id="ARBA00023136"/>
    </source>
</evidence>
<evidence type="ECO:0000256" key="7">
    <source>
        <dbReference type="SAM" id="Phobius"/>
    </source>
</evidence>
<feature type="transmembrane region" description="Helical" evidence="7">
    <location>
        <begin position="334"/>
        <end position="355"/>
    </location>
</feature>
<keyword evidence="5 7" id="KW-0472">Membrane</keyword>
<evidence type="ECO:0000256" key="4">
    <source>
        <dbReference type="ARBA" id="ARBA00022989"/>
    </source>
</evidence>
<keyword evidence="4 7" id="KW-1133">Transmembrane helix</keyword>
<keyword evidence="2" id="KW-0813">Transport</keyword>
<feature type="domain" description="Major facilitator superfamily (MFS) profile" evidence="8">
    <location>
        <begin position="55"/>
        <end position="524"/>
    </location>
</feature>
<dbReference type="PANTHER" id="PTHR43791:SF1">
    <property type="entry name" value="ALLANTOATE PERMEASE"/>
    <property type="match status" value="1"/>
</dbReference>
<evidence type="ECO:0000256" key="6">
    <source>
        <dbReference type="SAM" id="MobiDB-lite"/>
    </source>
</evidence>
<comment type="caution">
    <text evidence="9">The sequence shown here is derived from an EMBL/GenBank/DDBJ whole genome shotgun (WGS) entry which is preliminary data.</text>
</comment>
<dbReference type="PANTHER" id="PTHR43791">
    <property type="entry name" value="PERMEASE-RELATED"/>
    <property type="match status" value="1"/>
</dbReference>
<dbReference type="STRING" id="741276.A0A2S5B114"/>
<accession>A0A2S5B114</accession>
<keyword evidence="10" id="KW-1185">Reference proteome</keyword>
<feature type="compositionally biased region" description="Polar residues" evidence="6">
    <location>
        <begin position="1"/>
        <end position="12"/>
    </location>
</feature>
<evidence type="ECO:0000256" key="1">
    <source>
        <dbReference type="ARBA" id="ARBA00004141"/>
    </source>
</evidence>
<dbReference type="Gene3D" id="1.20.1250.20">
    <property type="entry name" value="MFS general substrate transporter like domains"/>
    <property type="match status" value="2"/>
</dbReference>
<keyword evidence="3 7" id="KW-0812">Transmembrane</keyword>
<feature type="transmembrane region" description="Helical" evidence="7">
    <location>
        <begin position="455"/>
        <end position="475"/>
    </location>
</feature>
<feature type="region of interest" description="Disordered" evidence="6">
    <location>
        <begin position="1"/>
        <end position="20"/>
    </location>
</feature>
<evidence type="ECO:0000313" key="10">
    <source>
        <dbReference type="Proteomes" id="UP000237144"/>
    </source>
</evidence>
<gene>
    <name evidence="9" type="ORF">BMF94_6552</name>
</gene>
<feature type="transmembrane region" description="Helical" evidence="7">
    <location>
        <begin position="198"/>
        <end position="218"/>
    </location>
</feature>
<dbReference type="GO" id="GO:0022857">
    <property type="term" value="F:transmembrane transporter activity"/>
    <property type="evidence" value="ECO:0007669"/>
    <property type="project" value="InterPro"/>
</dbReference>
<feature type="transmembrane region" description="Helical" evidence="7">
    <location>
        <begin position="362"/>
        <end position="382"/>
    </location>
</feature>
<feature type="transmembrane region" description="Helical" evidence="7">
    <location>
        <begin position="230"/>
        <end position="250"/>
    </location>
</feature>
<dbReference type="PROSITE" id="PS50850">
    <property type="entry name" value="MFS"/>
    <property type="match status" value="1"/>
</dbReference>
<dbReference type="Pfam" id="PF07690">
    <property type="entry name" value="MFS_1"/>
    <property type="match status" value="1"/>
</dbReference>
<evidence type="ECO:0000256" key="3">
    <source>
        <dbReference type="ARBA" id="ARBA00022692"/>
    </source>
</evidence>
<evidence type="ECO:0000259" key="8">
    <source>
        <dbReference type="PROSITE" id="PS50850"/>
    </source>
</evidence>
<dbReference type="EMBL" id="PJQD01000116">
    <property type="protein sequence ID" value="POY70484.1"/>
    <property type="molecule type" value="Genomic_DNA"/>
</dbReference>
<feature type="transmembrane region" description="Helical" evidence="7">
    <location>
        <begin position="105"/>
        <end position="123"/>
    </location>
</feature>
<feature type="transmembrane region" description="Helical" evidence="7">
    <location>
        <begin position="135"/>
        <end position="154"/>
    </location>
</feature>
<dbReference type="Proteomes" id="UP000237144">
    <property type="component" value="Unassembled WGS sequence"/>
</dbReference>
<dbReference type="InterPro" id="IPR011701">
    <property type="entry name" value="MFS"/>
</dbReference>
<dbReference type="InterPro" id="IPR036259">
    <property type="entry name" value="MFS_trans_sf"/>
</dbReference>
<evidence type="ECO:0000313" key="9">
    <source>
        <dbReference type="EMBL" id="POY70484.1"/>
    </source>
</evidence>
<name>A0A2S5B114_9BASI</name>
<dbReference type="GO" id="GO:0016020">
    <property type="term" value="C:membrane"/>
    <property type="evidence" value="ECO:0007669"/>
    <property type="project" value="UniProtKB-SubCell"/>
</dbReference>
<protein>
    <recommendedName>
        <fullName evidence="8">Major facilitator superfamily (MFS) profile domain-containing protein</fullName>
    </recommendedName>
</protein>
<feature type="transmembrane region" description="Helical" evidence="7">
    <location>
        <begin position="299"/>
        <end position="322"/>
    </location>
</feature>
<proteinExistence type="predicted"/>
<organism evidence="9 10">
    <name type="scientific">Rhodotorula taiwanensis</name>
    <dbReference type="NCBI Taxonomy" id="741276"/>
    <lineage>
        <taxon>Eukaryota</taxon>
        <taxon>Fungi</taxon>
        <taxon>Dikarya</taxon>
        <taxon>Basidiomycota</taxon>
        <taxon>Pucciniomycotina</taxon>
        <taxon>Microbotryomycetes</taxon>
        <taxon>Sporidiobolales</taxon>
        <taxon>Sporidiobolaceae</taxon>
        <taxon>Rhodotorula</taxon>
    </lineage>
</organism>
<dbReference type="SUPFAM" id="SSF103473">
    <property type="entry name" value="MFS general substrate transporter"/>
    <property type="match status" value="1"/>
</dbReference>
<evidence type="ECO:0000256" key="2">
    <source>
        <dbReference type="ARBA" id="ARBA00022448"/>
    </source>
</evidence>
<sequence length="524" mass="57931">MDGMTSLASTTSIDKEGKDGFQPVSTLRAVDSVLPTVPEDAEDEAVKVVGYERNEVTEAEMRAVTKKIDRRVLPLLAAIYFSQFFDKNSLSYSSIMGLPLAKNNDQYSLVASAFYIGFMIFEIPSSALAQHFPLAKYLGVNVVLWATFLILHAASGSFGFFFAMRFLLGVFECCVSPILISMIAAWYPRHMQARRVSVFYMCNGLTNMLGGICAYGVTFYKGTAIAHWRIFYLLMGGLAYVVGAAVLIWLPDSPATAKFLTEREKLVALEQVRDNHSGTKQNKFKPKHAKEALLDPKTWLLILLTFLSSVPNGGLSSYSSLLIKSFGFTSRQTLLLQIPAGLIAAITTVVVCVISDRYQRRMLPIFIAVVPTVVGAALMVALPHSKGGSLAGNFMAQTYGSSLALLYAWTTTNTASFTKKTVTNAMFITTFGLANVIGTFIFNKRDKPEYIPGKIAVLTLFALMLPTVGGMHFYTNWLNKRKATKLAALVEEKGWTPSDVERERDHAAFMDLTDRENPFFKYMS</sequence>
<comment type="subcellular location">
    <subcellularLocation>
        <location evidence="1">Membrane</location>
        <topology evidence="1">Multi-pass membrane protein</topology>
    </subcellularLocation>
</comment>
<dbReference type="InterPro" id="IPR020846">
    <property type="entry name" value="MFS_dom"/>
</dbReference>
<feature type="transmembrane region" description="Helical" evidence="7">
    <location>
        <begin position="160"/>
        <end position="186"/>
    </location>
</feature>
<dbReference type="OrthoDB" id="6730379at2759"/>
<reference evidence="9 10" key="1">
    <citation type="journal article" date="2018" name="Front. Microbiol.">
        <title>Prospects for Fungal Bioremediation of Acidic Radioactive Waste Sites: Characterization and Genome Sequence of Rhodotorula taiwanensis MD1149.</title>
        <authorList>
            <person name="Tkavc R."/>
            <person name="Matrosova V.Y."/>
            <person name="Grichenko O.E."/>
            <person name="Gostincar C."/>
            <person name="Volpe R.P."/>
            <person name="Klimenkova P."/>
            <person name="Gaidamakova E.K."/>
            <person name="Zhou C.E."/>
            <person name="Stewart B.J."/>
            <person name="Lyman M.G."/>
            <person name="Malfatti S.A."/>
            <person name="Rubinfeld B."/>
            <person name="Courtot M."/>
            <person name="Singh J."/>
            <person name="Dalgard C.L."/>
            <person name="Hamilton T."/>
            <person name="Frey K.G."/>
            <person name="Gunde-Cimerman N."/>
            <person name="Dugan L."/>
            <person name="Daly M.J."/>
        </authorList>
    </citation>
    <scope>NUCLEOTIDE SEQUENCE [LARGE SCALE GENOMIC DNA]</scope>
    <source>
        <strain evidence="9 10">MD1149</strain>
    </source>
</reference>